<evidence type="ECO:0000256" key="2">
    <source>
        <dbReference type="ARBA" id="ARBA00022553"/>
    </source>
</evidence>
<feature type="region of interest" description="Disordered" evidence="4">
    <location>
        <begin position="142"/>
        <end position="174"/>
    </location>
</feature>
<accession>A0AA48F911</accession>
<evidence type="ECO:0000256" key="1">
    <source>
        <dbReference type="ARBA" id="ARBA00020572"/>
    </source>
</evidence>
<protein>
    <recommendedName>
        <fullName evidence="1">Phosphoprotein</fullName>
    </recommendedName>
</protein>
<keyword evidence="3" id="KW-0693">Viral RNA replication</keyword>
<sequence>MSKLDKLNLSVDNGLAIAEFIQENRSSINSSDGKIGIGTRGSGRESESKENNQKKSVNHNNGQKRKFKSPSKSAKEQSTDSAGADIDPEGTISGVKLNDSIFIGSGNDNAGYVRDITDPTSREQLEDTQNLLNDERRSFLDHGGESKFEESNESFASTAKLNGGTNKEGDNEIDENSSYLNQARKNPSIGETTQAVLDEVIEETNPIPKRRLKSLDNIQAAVNKIPPQSSVIKKTTEENMSSQKLKMGQSSKAGATLNVHQSQCIPGDTHANVENAQSGVNCAMMTTEEIREISNNESTIDNNRILERKLDLILENQDKILKKLDQLAEIKEEVNSIKKTLANQSLALSTVENYIGEMMIIIPKSGNPGDAQSKADQTNPDLRPVIGRDSNRGKKEVTRKLNNNEKIEIGEDFYSIPVAEEKYLPTPINNNENNAANFIPKEDKTSYKIIREIIRKQVSDINNQNEVLKLFDENIGAVPIQQLYDGIKEIIFSDIDYN</sequence>
<dbReference type="InterPro" id="IPR004897">
    <property type="entry name" value="P/V_Pprotein_paramyxoviral"/>
</dbReference>
<name>A0AA48F911_9MONO</name>
<dbReference type="Pfam" id="PF03210">
    <property type="entry name" value="Paramyx_P_V_C"/>
    <property type="match status" value="1"/>
</dbReference>
<dbReference type="EMBL" id="MG203877">
    <property type="protein sequence ID" value="AYM47532.1"/>
    <property type="molecule type" value="Viral_cRNA"/>
</dbReference>
<organism evidence="5 6">
    <name type="scientific">bat paramyxovirus 16797</name>
    <dbReference type="NCBI Taxonomy" id="3070194"/>
    <lineage>
        <taxon>Viruses</taxon>
        <taxon>Riboviria</taxon>
        <taxon>Orthornavirae</taxon>
        <taxon>Negarnaviricota</taxon>
        <taxon>Haploviricotina</taxon>
        <taxon>Monjiviricetes</taxon>
        <taxon>Mononegavirales</taxon>
        <taxon>Paramyxoviridae</taxon>
        <taxon>Orthoparamyxovirinae</taxon>
        <taxon>Parajeilongvirus</taxon>
        <taxon>Parajeilongvirus comorosense</taxon>
        <taxon>Jeilongvirus comorosense</taxon>
    </lineage>
</organism>
<keyword evidence="2" id="KW-0597">Phosphoprotein</keyword>
<feature type="region of interest" description="Disordered" evidence="4">
    <location>
        <begin position="27"/>
        <end position="91"/>
    </location>
</feature>
<feature type="region of interest" description="Disordered" evidence="4">
    <location>
        <begin position="366"/>
        <end position="394"/>
    </location>
</feature>
<keyword evidence="6" id="KW-1185">Reference proteome</keyword>
<feature type="compositionally biased region" description="Basic and acidic residues" evidence="4">
    <location>
        <begin position="42"/>
        <end position="53"/>
    </location>
</feature>
<reference evidence="5 6" key="1">
    <citation type="submission" date="2017-10" db="EMBL/GenBank/DDBJ databases">
        <title>Whole Genome Sequence of Bat paramyxovirus highlights the Rodentia origin of Morbilli- and Morbilli-Related viruses.</title>
        <authorList>
            <person name="Pascalis H."/>
            <person name="Melade J."/>
            <person name="Piorkowski G."/>
            <person name="Turpin M."/>
            <person name="Temmam S."/>
            <person name="Ghawar W."/>
            <person name="Goodman S.M."/>
            <person name="Mavingui P."/>
            <person name="de Lamballerie X.N."/>
            <person name="Dellagi K."/>
        </authorList>
    </citation>
    <scope>NUCLEOTIDE SEQUENCE [LARGE SCALE GENOMIC DNA]</scope>
    <source>
        <strain evidence="5 6">Bat-PV-16797</strain>
    </source>
</reference>
<dbReference type="Gene3D" id="6.10.250.2490">
    <property type="match status" value="1"/>
</dbReference>
<evidence type="ECO:0000256" key="4">
    <source>
        <dbReference type="SAM" id="MobiDB-lite"/>
    </source>
</evidence>
<proteinExistence type="predicted"/>
<dbReference type="Gene3D" id="1.20.5.110">
    <property type="match status" value="1"/>
</dbReference>
<evidence type="ECO:0000313" key="6">
    <source>
        <dbReference type="Proteomes" id="UP000830920"/>
    </source>
</evidence>
<evidence type="ECO:0000313" key="5">
    <source>
        <dbReference type="EMBL" id="AYM47532.1"/>
    </source>
</evidence>
<evidence type="ECO:0000256" key="3">
    <source>
        <dbReference type="ARBA" id="ARBA00022953"/>
    </source>
</evidence>
<feature type="compositionally biased region" description="Polar residues" evidence="4">
    <location>
        <begin position="153"/>
        <end position="165"/>
    </location>
</feature>
<dbReference type="Proteomes" id="UP000830920">
    <property type="component" value="Segment"/>
</dbReference>